<dbReference type="NCBIfam" id="TIGR01217">
    <property type="entry name" value="ac_ac_CoA_syn"/>
    <property type="match status" value="1"/>
</dbReference>
<gene>
    <name evidence="8" type="primary">acsA</name>
    <name evidence="8" type="ordered locus">IALB_1669</name>
</gene>
<evidence type="ECO:0000313" key="9">
    <source>
        <dbReference type="Proteomes" id="UP000007394"/>
    </source>
</evidence>
<dbReference type="RefSeq" id="WP_014560530.1">
    <property type="nucleotide sequence ID" value="NC_017464.1"/>
</dbReference>
<dbReference type="eggNOG" id="COG0365">
    <property type="taxonomic scope" value="Bacteria"/>
</dbReference>
<evidence type="ECO:0000259" key="6">
    <source>
        <dbReference type="Pfam" id="PF13193"/>
    </source>
</evidence>
<reference evidence="8 9" key="1">
    <citation type="journal article" date="2012" name="Front. Microbiol.">
        <title>Complete genome of Ignavibacterium album, a metabolically versatile, flagellated, facultative anaerobe from the phylum Chlorobi.</title>
        <authorList>
            <person name="Liu Z."/>
            <person name="Frigaard N.-U."/>
            <person name="Vogl K."/>
            <person name="Iino T."/>
            <person name="Ohkuma M."/>
            <person name="Overmann J."/>
            <person name="Bryant D.A."/>
        </authorList>
    </citation>
    <scope>NUCLEOTIDE SEQUENCE [LARGE SCALE GENOMIC DNA]</scope>
    <source>
        <strain evidence="9">DSM 19864 / JCM 16511 / NBRC 101810 / Mat9-16</strain>
    </source>
</reference>
<dbReference type="PROSITE" id="PS00455">
    <property type="entry name" value="AMP_BINDING"/>
    <property type="match status" value="1"/>
</dbReference>
<sequence length="648" mass="73569">MSELLWSPSKERISNSNITKFISFISEKERLNFSDYHQLYDWSVNNIEKFWEYIWEFSGIKYKKKFDKVLIDKGIKASKWFVGSEINFAENLLRFDDDKMALISYRENYPPVKITYAQLNSIVKKVTNALREFGIEKGYRVAGYVANVPEAVIAMLATTSIGAIWSSTSPDFGIEGVVDRFGQIEPKILFATKSYFYGGKHIDNIEKILEVKKRIPSIQKVILIDEYFDFNSVSNARSIENDILDFSELLNHSEKDFEFAYNEFDHPVYIMYSSGTTGKPKCIVHGAGGTLLQHYKELALHTDLQRDDTITYFTTCGWMMWNWLVSSLQIGATVVLIDGNPAYPNERLWKIIEDEKITIFGTSPKYLTLIEKSGLVPNDKFNLNSLKTILSTGSPLTDSNFHWVYKNVKDDVLLSSISGGTDIISCFMLGCPILPVHAGEIQCRGLAMKVEAWDESGNSLIEEKGELVCAAPFPSRPVYFWNDEDGAKYHNAYFNYYPGVWRHGDYIKITSNGGVIVYGRSDSTLNPGGVRIGTAEIYKIVESMNEIADSLVVGKNTNGDVEVILFVVTRNNKILDEELIHKIKNEIRKATTPRHVPSRIIQIKEVPYTISGKKVEIAVTKILNGEKVDNREALANPKSLEQFYNLNI</sequence>
<dbReference type="GO" id="GO:0006629">
    <property type="term" value="P:lipid metabolic process"/>
    <property type="evidence" value="ECO:0007669"/>
    <property type="project" value="InterPro"/>
</dbReference>
<dbReference type="KEGG" id="ial:IALB_1669"/>
<name>I0AK70_IGNAJ</name>
<dbReference type="AlphaFoldDB" id="I0AK70"/>
<evidence type="ECO:0000259" key="7">
    <source>
        <dbReference type="Pfam" id="PF16177"/>
    </source>
</evidence>
<evidence type="ECO:0000259" key="5">
    <source>
        <dbReference type="Pfam" id="PF00501"/>
    </source>
</evidence>
<proteinExistence type="inferred from homology"/>
<feature type="domain" description="Acetyl-coenzyme A synthetase N-terminal" evidence="7">
    <location>
        <begin position="36"/>
        <end position="91"/>
    </location>
</feature>
<dbReference type="InterPro" id="IPR005914">
    <property type="entry name" value="Acac_CoA_synth"/>
</dbReference>
<dbReference type="Pfam" id="PF00501">
    <property type="entry name" value="AMP-binding"/>
    <property type="match status" value="1"/>
</dbReference>
<organism evidence="8 9">
    <name type="scientific">Ignavibacterium album (strain DSM 19864 / JCM 16511 / NBRC 101810 / Mat9-16)</name>
    <dbReference type="NCBI Taxonomy" id="945713"/>
    <lineage>
        <taxon>Bacteria</taxon>
        <taxon>Pseudomonadati</taxon>
        <taxon>Ignavibacteriota</taxon>
        <taxon>Ignavibacteria</taxon>
        <taxon>Ignavibacteriales</taxon>
        <taxon>Ignavibacteriaceae</taxon>
        <taxon>Ignavibacterium</taxon>
    </lineage>
</organism>
<dbReference type="HOGENOM" id="CLU_000022_3_3_10"/>
<evidence type="ECO:0000256" key="3">
    <source>
        <dbReference type="ARBA" id="ARBA00022741"/>
    </source>
</evidence>
<keyword evidence="4" id="KW-0067">ATP-binding</keyword>
<dbReference type="PANTHER" id="PTHR42921:SF1">
    <property type="entry name" value="ACETOACETYL-COA SYNTHETASE"/>
    <property type="match status" value="1"/>
</dbReference>
<keyword evidence="2" id="KW-0436">Ligase</keyword>
<dbReference type="InterPro" id="IPR020845">
    <property type="entry name" value="AMP-binding_CS"/>
</dbReference>
<dbReference type="Pfam" id="PF13193">
    <property type="entry name" value="AMP-binding_C"/>
    <property type="match status" value="1"/>
</dbReference>
<keyword evidence="9" id="KW-1185">Reference proteome</keyword>
<dbReference type="Pfam" id="PF16177">
    <property type="entry name" value="ACAS_N"/>
    <property type="match status" value="1"/>
</dbReference>
<evidence type="ECO:0000256" key="1">
    <source>
        <dbReference type="ARBA" id="ARBA00006432"/>
    </source>
</evidence>
<dbReference type="NCBIfam" id="NF002937">
    <property type="entry name" value="PRK03584.1"/>
    <property type="match status" value="1"/>
</dbReference>
<dbReference type="Proteomes" id="UP000007394">
    <property type="component" value="Chromosome"/>
</dbReference>
<evidence type="ECO:0000256" key="4">
    <source>
        <dbReference type="ARBA" id="ARBA00022840"/>
    </source>
</evidence>
<dbReference type="Gene3D" id="3.30.300.30">
    <property type="match status" value="1"/>
</dbReference>
<evidence type="ECO:0000256" key="2">
    <source>
        <dbReference type="ARBA" id="ARBA00022598"/>
    </source>
</evidence>
<dbReference type="STRING" id="945713.IALB_1669"/>
<dbReference type="InterPro" id="IPR025110">
    <property type="entry name" value="AMP-bd_C"/>
</dbReference>
<dbReference type="InterPro" id="IPR042099">
    <property type="entry name" value="ANL_N_sf"/>
</dbReference>
<dbReference type="CDD" id="cd05943">
    <property type="entry name" value="AACS"/>
    <property type="match status" value="1"/>
</dbReference>
<dbReference type="PANTHER" id="PTHR42921">
    <property type="entry name" value="ACETOACETYL-COA SYNTHETASE"/>
    <property type="match status" value="1"/>
</dbReference>
<dbReference type="InterPro" id="IPR045851">
    <property type="entry name" value="AMP-bd_C_sf"/>
</dbReference>
<dbReference type="EMBL" id="CP003418">
    <property type="protein sequence ID" value="AFH49377.1"/>
    <property type="molecule type" value="Genomic_DNA"/>
</dbReference>
<evidence type="ECO:0000313" key="8">
    <source>
        <dbReference type="EMBL" id="AFH49377.1"/>
    </source>
</evidence>
<dbReference type="GO" id="GO:0005524">
    <property type="term" value="F:ATP binding"/>
    <property type="evidence" value="ECO:0007669"/>
    <property type="project" value="UniProtKB-KW"/>
</dbReference>
<dbReference type="GO" id="GO:0030729">
    <property type="term" value="F:acetoacetate-CoA ligase activity"/>
    <property type="evidence" value="ECO:0007669"/>
    <property type="project" value="InterPro"/>
</dbReference>
<protein>
    <submittedName>
        <fullName evidence="8">Acyl-CoA synthetase</fullName>
    </submittedName>
</protein>
<dbReference type="Gene3D" id="3.40.50.12780">
    <property type="entry name" value="N-terminal domain of ligase-like"/>
    <property type="match status" value="1"/>
</dbReference>
<feature type="domain" description="AMP-dependent synthetase/ligase" evidence="5">
    <location>
        <begin position="98"/>
        <end position="472"/>
    </location>
</feature>
<dbReference type="InterPro" id="IPR000873">
    <property type="entry name" value="AMP-dep_synth/lig_dom"/>
</dbReference>
<comment type="similarity">
    <text evidence="1">Belongs to the ATP-dependent AMP-binding enzyme family.</text>
</comment>
<accession>I0AK70</accession>
<dbReference type="PATRIC" id="fig|945713.3.peg.1670"/>
<dbReference type="InterPro" id="IPR032387">
    <property type="entry name" value="ACAS_N"/>
</dbReference>
<dbReference type="OrthoDB" id="9778383at2"/>
<dbReference type="SUPFAM" id="SSF56801">
    <property type="entry name" value="Acetyl-CoA synthetase-like"/>
    <property type="match status" value="1"/>
</dbReference>
<keyword evidence="3" id="KW-0547">Nucleotide-binding</keyword>
<feature type="domain" description="AMP-binding enzyme C-terminal" evidence="6">
    <location>
        <begin position="540"/>
        <end position="613"/>
    </location>
</feature>